<name>A0A5C3PW18_9APHY</name>
<evidence type="ECO:0000256" key="1">
    <source>
        <dbReference type="SAM" id="MobiDB-lite"/>
    </source>
</evidence>
<feature type="region of interest" description="Disordered" evidence="1">
    <location>
        <begin position="255"/>
        <end position="305"/>
    </location>
</feature>
<keyword evidence="3" id="KW-1185">Reference proteome</keyword>
<dbReference type="AlphaFoldDB" id="A0A5C3PW18"/>
<evidence type="ECO:0000313" key="2">
    <source>
        <dbReference type="EMBL" id="TFK90263.1"/>
    </source>
</evidence>
<feature type="region of interest" description="Disordered" evidence="1">
    <location>
        <begin position="106"/>
        <end position="132"/>
    </location>
</feature>
<protein>
    <submittedName>
        <fullName evidence="2">Uncharacterized protein</fullName>
    </submittedName>
</protein>
<gene>
    <name evidence="2" type="ORF">K466DRAFT_563648</name>
</gene>
<organism evidence="2 3">
    <name type="scientific">Polyporus arcularius HHB13444</name>
    <dbReference type="NCBI Taxonomy" id="1314778"/>
    <lineage>
        <taxon>Eukaryota</taxon>
        <taxon>Fungi</taxon>
        <taxon>Dikarya</taxon>
        <taxon>Basidiomycota</taxon>
        <taxon>Agaricomycotina</taxon>
        <taxon>Agaricomycetes</taxon>
        <taxon>Polyporales</taxon>
        <taxon>Polyporaceae</taxon>
        <taxon>Polyporus</taxon>
    </lineage>
</organism>
<feature type="compositionally biased region" description="Polar residues" evidence="1">
    <location>
        <begin position="286"/>
        <end position="305"/>
    </location>
</feature>
<sequence length="305" mass="33182">MAPPTATTPQAWDVYVQEMKGLGYGYPMWFPGPDPTYGNIKLGDIGFIEKGRFRCLFNCMHPEGDASHGNRGERLPEPFVPFKFAAPLDEKRYRRGPDLAISQRTLTGITKRQLKTPGEGSTQATPTGATSVEETSVASLSLNSPALRTFLDCRGLIEEYMDKHGDTWLEFFQQENIVFVYGHTMTAACKVSAWVPSPREDATTTSASSSAVVASMKAMIHMGPDPTPTHLVAQEHPSDQNTIFLDCHFHPKKTTKRASGKTLERLISPVIKPAHASEKGKGAAQGTASSTRPAKSTPSSQKGAT</sequence>
<accession>A0A5C3PW18</accession>
<feature type="compositionally biased region" description="Polar residues" evidence="1">
    <location>
        <begin position="119"/>
        <end position="132"/>
    </location>
</feature>
<dbReference type="Proteomes" id="UP000308197">
    <property type="component" value="Unassembled WGS sequence"/>
</dbReference>
<dbReference type="EMBL" id="ML211051">
    <property type="protein sequence ID" value="TFK90263.1"/>
    <property type="molecule type" value="Genomic_DNA"/>
</dbReference>
<reference evidence="2 3" key="1">
    <citation type="journal article" date="2019" name="Nat. Ecol. Evol.">
        <title>Megaphylogeny resolves global patterns of mushroom evolution.</title>
        <authorList>
            <person name="Varga T."/>
            <person name="Krizsan K."/>
            <person name="Foldi C."/>
            <person name="Dima B."/>
            <person name="Sanchez-Garcia M."/>
            <person name="Sanchez-Ramirez S."/>
            <person name="Szollosi G.J."/>
            <person name="Szarkandi J.G."/>
            <person name="Papp V."/>
            <person name="Albert L."/>
            <person name="Andreopoulos W."/>
            <person name="Angelini C."/>
            <person name="Antonin V."/>
            <person name="Barry K.W."/>
            <person name="Bougher N.L."/>
            <person name="Buchanan P."/>
            <person name="Buyck B."/>
            <person name="Bense V."/>
            <person name="Catcheside P."/>
            <person name="Chovatia M."/>
            <person name="Cooper J."/>
            <person name="Damon W."/>
            <person name="Desjardin D."/>
            <person name="Finy P."/>
            <person name="Geml J."/>
            <person name="Haridas S."/>
            <person name="Hughes K."/>
            <person name="Justo A."/>
            <person name="Karasinski D."/>
            <person name="Kautmanova I."/>
            <person name="Kiss B."/>
            <person name="Kocsube S."/>
            <person name="Kotiranta H."/>
            <person name="LaButti K.M."/>
            <person name="Lechner B.E."/>
            <person name="Liimatainen K."/>
            <person name="Lipzen A."/>
            <person name="Lukacs Z."/>
            <person name="Mihaltcheva S."/>
            <person name="Morgado L.N."/>
            <person name="Niskanen T."/>
            <person name="Noordeloos M.E."/>
            <person name="Ohm R.A."/>
            <person name="Ortiz-Santana B."/>
            <person name="Ovrebo C."/>
            <person name="Racz N."/>
            <person name="Riley R."/>
            <person name="Savchenko A."/>
            <person name="Shiryaev A."/>
            <person name="Soop K."/>
            <person name="Spirin V."/>
            <person name="Szebenyi C."/>
            <person name="Tomsovsky M."/>
            <person name="Tulloss R.E."/>
            <person name="Uehling J."/>
            <person name="Grigoriev I.V."/>
            <person name="Vagvolgyi C."/>
            <person name="Papp T."/>
            <person name="Martin F.M."/>
            <person name="Miettinen O."/>
            <person name="Hibbett D.S."/>
            <person name="Nagy L.G."/>
        </authorList>
    </citation>
    <scope>NUCLEOTIDE SEQUENCE [LARGE SCALE GENOMIC DNA]</scope>
    <source>
        <strain evidence="2 3">HHB13444</strain>
    </source>
</reference>
<dbReference type="InParanoid" id="A0A5C3PW18"/>
<proteinExistence type="predicted"/>
<evidence type="ECO:0000313" key="3">
    <source>
        <dbReference type="Proteomes" id="UP000308197"/>
    </source>
</evidence>